<keyword evidence="3" id="KW-1185">Reference proteome</keyword>
<feature type="region of interest" description="Disordered" evidence="1">
    <location>
        <begin position="63"/>
        <end position="83"/>
    </location>
</feature>
<evidence type="ECO:0000256" key="1">
    <source>
        <dbReference type="SAM" id="MobiDB-lite"/>
    </source>
</evidence>
<evidence type="ECO:0000313" key="2">
    <source>
        <dbReference type="EMBL" id="KAF9474060.1"/>
    </source>
</evidence>
<evidence type="ECO:0000313" key="3">
    <source>
        <dbReference type="Proteomes" id="UP000807469"/>
    </source>
</evidence>
<comment type="caution">
    <text evidence="2">The sequence shown here is derived from an EMBL/GenBank/DDBJ whole genome shotgun (WGS) entry which is preliminary data.</text>
</comment>
<reference evidence="2" key="1">
    <citation type="submission" date="2020-11" db="EMBL/GenBank/DDBJ databases">
        <authorList>
            <consortium name="DOE Joint Genome Institute"/>
            <person name="Ahrendt S."/>
            <person name="Riley R."/>
            <person name="Andreopoulos W."/>
            <person name="Labutti K."/>
            <person name="Pangilinan J."/>
            <person name="Ruiz-Duenas F.J."/>
            <person name="Barrasa J.M."/>
            <person name="Sanchez-Garcia M."/>
            <person name="Camarero S."/>
            <person name="Miyauchi S."/>
            <person name="Serrano A."/>
            <person name="Linde D."/>
            <person name="Babiker R."/>
            <person name="Drula E."/>
            <person name="Ayuso-Fernandez I."/>
            <person name="Pacheco R."/>
            <person name="Padilla G."/>
            <person name="Ferreira P."/>
            <person name="Barriuso J."/>
            <person name="Kellner H."/>
            <person name="Castanera R."/>
            <person name="Alfaro M."/>
            <person name="Ramirez L."/>
            <person name="Pisabarro A.G."/>
            <person name="Kuo A."/>
            <person name="Tritt A."/>
            <person name="Lipzen A."/>
            <person name="He G."/>
            <person name="Yan M."/>
            <person name="Ng V."/>
            <person name="Cullen D."/>
            <person name="Martin F."/>
            <person name="Rosso M.-N."/>
            <person name="Henrissat B."/>
            <person name="Hibbett D."/>
            <person name="Martinez A.T."/>
            <person name="Grigoriev I.V."/>
        </authorList>
    </citation>
    <scope>NUCLEOTIDE SEQUENCE</scope>
    <source>
        <strain evidence="2">CIRM-BRFM 674</strain>
    </source>
</reference>
<organism evidence="2 3">
    <name type="scientific">Pholiota conissans</name>
    <dbReference type="NCBI Taxonomy" id="109636"/>
    <lineage>
        <taxon>Eukaryota</taxon>
        <taxon>Fungi</taxon>
        <taxon>Dikarya</taxon>
        <taxon>Basidiomycota</taxon>
        <taxon>Agaricomycotina</taxon>
        <taxon>Agaricomycetes</taxon>
        <taxon>Agaricomycetidae</taxon>
        <taxon>Agaricales</taxon>
        <taxon>Agaricineae</taxon>
        <taxon>Strophariaceae</taxon>
        <taxon>Pholiota</taxon>
    </lineage>
</organism>
<proteinExistence type="predicted"/>
<name>A0A9P5YST7_9AGAR</name>
<protein>
    <submittedName>
        <fullName evidence="2">Uncharacterized protein</fullName>
    </submittedName>
</protein>
<dbReference type="Proteomes" id="UP000807469">
    <property type="component" value="Unassembled WGS sequence"/>
</dbReference>
<dbReference type="AlphaFoldDB" id="A0A9P5YST7"/>
<sequence>MFHSSVSHVASRISVLVTTRWADALPGVQTKQLVSSILPPRQMGPVPDFNACPKRVLPAVQPSCTSNASRRQPRDESSLNLGTLPPINLRIAKSPSTKQQRNACRAGQGRIIRIVDSRCSHMGVTPAIRERVIGRLFVVLCGFVPRRVVGGVRSGVSYEDGLLGG</sequence>
<dbReference type="EMBL" id="MU155399">
    <property type="protein sequence ID" value="KAF9474060.1"/>
    <property type="molecule type" value="Genomic_DNA"/>
</dbReference>
<accession>A0A9P5YST7</accession>
<gene>
    <name evidence="2" type="ORF">BDN70DRAFT_344042</name>
</gene>